<dbReference type="RefSeq" id="WP_187098456.1">
    <property type="nucleotide sequence ID" value="NZ_CP059894.1"/>
</dbReference>
<keyword evidence="1" id="KW-1133">Transmembrane helix</keyword>
<reference evidence="2 3" key="1">
    <citation type="submission" date="2020-07" db="EMBL/GenBank/DDBJ databases">
        <title>Draft genome sequence of four isobutane-metabolizing strains capable of cometabolically degrading diverse ether contaminants.</title>
        <authorList>
            <person name="Chen W."/>
            <person name="Faulkner N."/>
            <person name="Smith C."/>
            <person name="Hyman M."/>
        </authorList>
    </citation>
    <scope>NUCLEOTIDE SEQUENCE [LARGE SCALE GENOMIC DNA]</scope>
    <source>
        <strain evidence="2 3">2A</strain>
    </source>
</reference>
<dbReference type="Proteomes" id="UP000515498">
    <property type="component" value="Chromosome"/>
</dbReference>
<dbReference type="KEGG" id="mflu:HZU40_11745"/>
<organism evidence="2 3">
    <name type="scientific">Mycolicibacterium fluoranthenivorans</name>
    <dbReference type="NCBI Taxonomy" id="258505"/>
    <lineage>
        <taxon>Bacteria</taxon>
        <taxon>Bacillati</taxon>
        <taxon>Actinomycetota</taxon>
        <taxon>Actinomycetes</taxon>
        <taxon>Mycobacteriales</taxon>
        <taxon>Mycobacteriaceae</taxon>
        <taxon>Mycolicibacterium</taxon>
    </lineage>
</organism>
<gene>
    <name evidence="2" type="ORF">HZU40_11745</name>
</gene>
<evidence type="ECO:0000256" key="1">
    <source>
        <dbReference type="SAM" id="Phobius"/>
    </source>
</evidence>
<keyword evidence="1" id="KW-0812">Transmembrane</keyword>
<name>A0A7G8PKJ2_9MYCO</name>
<protein>
    <submittedName>
        <fullName evidence="2">Uncharacterized protein</fullName>
    </submittedName>
</protein>
<proteinExistence type="predicted"/>
<evidence type="ECO:0000313" key="3">
    <source>
        <dbReference type="Proteomes" id="UP000515498"/>
    </source>
</evidence>
<evidence type="ECO:0000313" key="2">
    <source>
        <dbReference type="EMBL" id="QNJ94858.1"/>
    </source>
</evidence>
<accession>A0A7G8PKJ2</accession>
<keyword evidence="1" id="KW-0472">Membrane</keyword>
<dbReference type="AlphaFoldDB" id="A0A7G8PKJ2"/>
<dbReference type="EMBL" id="CP059894">
    <property type="protein sequence ID" value="QNJ94858.1"/>
    <property type="molecule type" value="Genomic_DNA"/>
</dbReference>
<sequence>MSEQHNVVHWGAAGASYDLLLTVAEGAGGALLASAISAFVQRISKRGNAAPITEADAVNAARSRLCRRYEVGYDDLAVMSVDMDFKNNRATVVVEGLDGTTYEVEVYRHNGNITVARIRRTPEAK</sequence>
<feature type="transmembrane region" description="Helical" evidence="1">
    <location>
        <begin position="20"/>
        <end position="40"/>
    </location>
</feature>